<evidence type="ECO:0000313" key="1">
    <source>
        <dbReference type="EMBL" id="GAA1788006.1"/>
    </source>
</evidence>
<dbReference type="InterPro" id="IPR041164">
    <property type="entry name" value="LDcluster4"/>
</dbReference>
<accession>A0ABP4XRW8</accession>
<dbReference type="Proteomes" id="UP001500218">
    <property type="component" value="Unassembled WGS sequence"/>
</dbReference>
<dbReference type="Gene3D" id="3.40.50.450">
    <property type="match status" value="1"/>
</dbReference>
<dbReference type="RefSeq" id="WP_344126251.1">
    <property type="nucleotide sequence ID" value="NZ_BAAALT010000014.1"/>
</dbReference>
<sequence>MPTPLPHVIAPVDHSAAEIETPEQLARCLRRGTVADLILQGLDLTAVDLRDIDVTRAIFLGCMLSVAQATDVVARGAHVVPRFLDLPYPTQPSRLYTPDDLVAGFADGGFEAMYDTRVFAHYYAQGGATPPLREALAQRIHDHGIDNALANETEKWVAAHGPDSVVGIMGGHAEHRGSPGYRDAAELAWHLARAGRLVLTGGGPGVMEAANLGAFLSTRTREDLEDAIDELAAVSDFRDGQAYTAAALAVRSRYAPQPGTSWEKAGGLAIPTWFFGHEPANVFAARIGKMFSNASREELILKLSRGGIVFAAGRAGTVQEVFQAATMTFYGTVEHSGPFLFVGQRFWTDDLPVAALLRPLLATAPVGDRSRLIHFTDDAGEAARVLLGPS</sequence>
<dbReference type="InterPro" id="IPR052341">
    <property type="entry name" value="LOG_family_nucleotidases"/>
</dbReference>
<reference evidence="2" key="1">
    <citation type="journal article" date="2019" name="Int. J. Syst. Evol. Microbiol.">
        <title>The Global Catalogue of Microorganisms (GCM) 10K type strain sequencing project: providing services to taxonomists for standard genome sequencing and annotation.</title>
        <authorList>
            <consortium name="The Broad Institute Genomics Platform"/>
            <consortium name="The Broad Institute Genome Sequencing Center for Infectious Disease"/>
            <person name="Wu L."/>
            <person name="Ma J."/>
        </authorList>
    </citation>
    <scope>NUCLEOTIDE SEQUENCE [LARGE SCALE GENOMIC DNA]</scope>
    <source>
        <strain evidence="2">JCM 13250</strain>
    </source>
</reference>
<name>A0ABP4XRW8_9ACTN</name>
<proteinExistence type="predicted"/>
<dbReference type="EMBL" id="BAAALT010000014">
    <property type="protein sequence ID" value="GAA1788006.1"/>
    <property type="molecule type" value="Genomic_DNA"/>
</dbReference>
<dbReference type="PANTHER" id="PTHR43393:SF3">
    <property type="entry name" value="LYSINE DECARBOXYLASE-LIKE PROTEIN"/>
    <property type="match status" value="1"/>
</dbReference>
<keyword evidence="2" id="KW-1185">Reference proteome</keyword>
<protein>
    <submittedName>
        <fullName evidence="1">LOG family protein</fullName>
    </submittedName>
</protein>
<dbReference type="SUPFAM" id="SSF102405">
    <property type="entry name" value="MCP/YpsA-like"/>
    <property type="match status" value="1"/>
</dbReference>
<gene>
    <name evidence="1" type="ORF">GCM10009682_07600</name>
</gene>
<comment type="caution">
    <text evidence="1">The sequence shown here is derived from an EMBL/GenBank/DDBJ whole genome shotgun (WGS) entry which is preliminary data.</text>
</comment>
<evidence type="ECO:0000313" key="2">
    <source>
        <dbReference type="Proteomes" id="UP001500218"/>
    </source>
</evidence>
<organism evidence="1 2">
    <name type="scientific">Luedemannella flava</name>
    <dbReference type="NCBI Taxonomy" id="349316"/>
    <lineage>
        <taxon>Bacteria</taxon>
        <taxon>Bacillati</taxon>
        <taxon>Actinomycetota</taxon>
        <taxon>Actinomycetes</taxon>
        <taxon>Micromonosporales</taxon>
        <taxon>Micromonosporaceae</taxon>
        <taxon>Luedemannella</taxon>
    </lineage>
</organism>
<dbReference type="Pfam" id="PF18306">
    <property type="entry name" value="LDcluster4"/>
    <property type="match status" value="1"/>
</dbReference>
<dbReference type="PANTHER" id="PTHR43393">
    <property type="entry name" value="CYTOKININ RIBOSIDE 5'-MONOPHOSPHATE PHOSPHORIBOHYDROLASE"/>
    <property type="match status" value="1"/>
</dbReference>